<evidence type="ECO:0000256" key="2">
    <source>
        <dbReference type="ARBA" id="ARBA00006763"/>
    </source>
</evidence>
<comment type="caution">
    <text evidence="4">The sequence shown here is derived from an EMBL/GenBank/DDBJ whole genome shotgun (WGS) entry which is preliminary data.</text>
</comment>
<dbReference type="Gene3D" id="3.40.50.450">
    <property type="match status" value="1"/>
</dbReference>
<dbReference type="InterPro" id="IPR031100">
    <property type="entry name" value="LOG_fam"/>
</dbReference>
<gene>
    <name evidence="4" type="ORF">CLV98_101212</name>
</gene>
<organism evidence="4 5">
    <name type="scientific">Dyadobacter jejuensis</name>
    <dbReference type="NCBI Taxonomy" id="1082580"/>
    <lineage>
        <taxon>Bacteria</taxon>
        <taxon>Pseudomonadati</taxon>
        <taxon>Bacteroidota</taxon>
        <taxon>Cytophagia</taxon>
        <taxon>Cytophagales</taxon>
        <taxon>Spirosomataceae</taxon>
        <taxon>Dyadobacter</taxon>
    </lineage>
</organism>
<keyword evidence="5" id="KW-1185">Reference proteome</keyword>
<accession>A0A316BC33</accession>
<evidence type="ECO:0000313" key="5">
    <source>
        <dbReference type="Proteomes" id="UP000245880"/>
    </source>
</evidence>
<keyword evidence="3" id="KW-0378">Hydrolase</keyword>
<dbReference type="NCBIfam" id="TIGR00730">
    <property type="entry name" value="Rossman fold protein, TIGR00730 family"/>
    <property type="match status" value="1"/>
</dbReference>
<dbReference type="EMBL" id="QGDT01000001">
    <property type="protein sequence ID" value="PWJ60037.1"/>
    <property type="molecule type" value="Genomic_DNA"/>
</dbReference>
<dbReference type="RefSeq" id="WP_109672085.1">
    <property type="nucleotide sequence ID" value="NZ_QGDT01000001.1"/>
</dbReference>
<reference evidence="4 5" key="1">
    <citation type="submission" date="2018-03" db="EMBL/GenBank/DDBJ databases">
        <title>Genomic Encyclopedia of Archaeal and Bacterial Type Strains, Phase II (KMG-II): from individual species to whole genera.</title>
        <authorList>
            <person name="Goeker M."/>
        </authorList>
    </citation>
    <scope>NUCLEOTIDE SEQUENCE [LARGE SCALE GENOMIC DNA]</scope>
    <source>
        <strain evidence="4 5">DSM 100346</strain>
    </source>
</reference>
<dbReference type="PANTHER" id="PTHR31223">
    <property type="entry name" value="LOG FAMILY PROTEIN YJL055W"/>
    <property type="match status" value="1"/>
</dbReference>
<evidence type="ECO:0000256" key="3">
    <source>
        <dbReference type="RuleBase" id="RU363015"/>
    </source>
</evidence>
<evidence type="ECO:0000256" key="1">
    <source>
        <dbReference type="ARBA" id="ARBA00000274"/>
    </source>
</evidence>
<proteinExistence type="inferred from homology"/>
<dbReference type="InterPro" id="IPR005269">
    <property type="entry name" value="LOG"/>
</dbReference>
<dbReference type="Pfam" id="PF03641">
    <property type="entry name" value="Lysine_decarbox"/>
    <property type="match status" value="1"/>
</dbReference>
<comment type="similarity">
    <text evidence="2 3">Belongs to the LOG family.</text>
</comment>
<dbReference type="GO" id="GO:0008714">
    <property type="term" value="F:AMP nucleosidase activity"/>
    <property type="evidence" value="ECO:0007669"/>
    <property type="project" value="UniProtKB-EC"/>
</dbReference>
<dbReference type="OrthoDB" id="9801098at2"/>
<dbReference type="EC" id="3.2.2.n1" evidence="3"/>
<keyword evidence="3" id="KW-0203">Cytokinin biosynthesis</keyword>
<dbReference type="AlphaFoldDB" id="A0A316BC33"/>
<sequence>MKSIVVYCGSSSGKNPIYAQQAYALGEALANRAIRVIYGGGNMGLMGKVANGAIENEGLVTGIIPNFLAKLEVAHNTLTELHLVDTMHERKAKMVSVSDAVIALPGGYGTFDELFEILTWAQLKIFSGPIGLLNVNGYYDLLLLQLDKMVEEGFLHPSNKELLLVDTDIAGLLSQMEAYISKQGENKNLDRTLYIEDGKQKPE</sequence>
<protein>
    <recommendedName>
        <fullName evidence="3">Cytokinin riboside 5'-monophosphate phosphoribohydrolase</fullName>
        <ecNumber evidence="3">3.2.2.n1</ecNumber>
    </recommendedName>
</protein>
<dbReference type="Proteomes" id="UP000245880">
    <property type="component" value="Unassembled WGS sequence"/>
</dbReference>
<name>A0A316BC33_9BACT</name>
<dbReference type="GO" id="GO:0005829">
    <property type="term" value="C:cytosol"/>
    <property type="evidence" value="ECO:0007669"/>
    <property type="project" value="TreeGrafter"/>
</dbReference>
<dbReference type="SUPFAM" id="SSF102405">
    <property type="entry name" value="MCP/YpsA-like"/>
    <property type="match status" value="1"/>
</dbReference>
<dbReference type="PANTHER" id="PTHR31223:SF70">
    <property type="entry name" value="LOG FAMILY PROTEIN YJL055W"/>
    <property type="match status" value="1"/>
</dbReference>
<evidence type="ECO:0000313" key="4">
    <source>
        <dbReference type="EMBL" id="PWJ60037.1"/>
    </source>
</evidence>
<comment type="catalytic activity">
    <reaction evidence="1">
        <text>AMP + H2O = D-ribose 5-phosphate + adenine</text>
        <dbReference type="Rhea" id="RHEA:20129"/>
        <dbReference type="ChEBI" id="CHEBI:15377"/>
        <dbReference type="ChEBI" id="CHEBI:16708"/>
        <dbReference type="ChEBI" id="CHEBI:78346"/>
        <dbReference type="ChEBI" id="CHEBI:456215"/>
        <dbReference type="EC" id="3.2.2.4"/>
    </reaction>
</comment>
<dbReference type="GO" id="GO:0009691">
    <property type="term" value="P:cytokinin biosynthetic process"/>
    <property type="evidence" value="ECO:0007669"/>
    <property type="project" value="UniProtKB-UniRule"/>
</dbReference>